<evidence type="ECO:0000259" key="2">
    <source>
        <dbReference type="Pfam" id="PF05368"/>
    </source>
</evidence>
<protein>
    <submittedName>
        <fullName evidence="3">NmrA family NAD(P)-binding protein</fullName>
    </submittedName>
</protein>
<sequence>MSPQHNLVLVTGATGKQGGATARRLLADGTAVRALVRDPHAPAARELAAAGAELAIGDFDSPESLSPALAGATALFVVPPAAYGPDGWDVEREGQRGEALVAAARRAGVEQIVFTGIASFSDDTSWGTAGKNRIEAAIAASGARYTLLRPVRFMENYLMRGYPFDGIVDGVHRHLFVADKPLQMIAVADIADIAALAFADPDHFHGHTLELAGDAITPLAAAEAITHATGHPVRYQELTESEVAHLGESIVRTWHLVRETGGWRADIPALREIHPTLRTFDTWLTETGAAQIKSLLDNDRVGSAPSRQLAPQARSA</sequence>
<keyword evidence="1" id="KW-0521">NADP</keyword>
<dbReference type="Pfam" id="PF05368">
    <property type="entry name" value="NmrA"/>
    <property type="match status" value="1"/>
</dbReference>
<dbReference type="InterPro" id="IPR051164">
    <property type="entry name" value="NmrA-like_oxidored"/>
</dbReference>
<proteinExistence type="predicted"/>
<name>A0ABX8RN46_NOCIO</name>
<dbReference type="RefSeq" id="WP_218470588.1">
    <property type="nucleotide sequence ID" value="NZ_BAABJN010000006.1"/>
</dbReference>
<evidence type="ECO:0000256" key="1">
    <source>
        <dbReference type="ARBA" id="ARBA00022857"/>
    </source>
</evidence>
<keyword evidence="4" id="KW-1185">Reference proteome</keyword>
<organism evidence="3 4">
    <name type="scientific">Nocardia iowensis</name>
    <dbReference type="NCBI Taxonomy" id="204891"/>
    <lineage>
        <taxon>Bacteria</taxon>
        <taxon>Bacillati</taxon>
        <taxon>Actinomycetota</taxon>
        <taxon>Actinomycetes</taxon>
        <taxon>Mycobacteriales</taxon>
        <taxon>Nocardiaceae</taxon>
        <taxon>Nocardia</taxon>
    </lineage>
</organism>
<evidence type="ECO:0000313" key="4">
    <source>
        <dbReference type="Proteomes" id="UP000694257"/>
    </source>
</evidence>
<evidence type="ECO:0000313" key="3">
    <source>
        <dbReference type="EMBL" id="QXN89720.1"/>
    </source>
</evidence>
<accession>A0ABX8RN46</accession>
<dbReference type="Proteomes" id="UP000694257">
    <property type="component" value="Chromosome"/>
</dbReference>
<gene>
    <name evidence="3" type="ORF">KV110_30245</name>
</gene>
<dbReference type="PANTHER" id="PTHR42748:SF7">
    <property type="entry name" value="NMRA LIKE REDOX SENSOR 1-RELATED"/>
    <property type="match status" value="1"/>
</dbReference>
<dbReference type="InterPro" id="IPR008030">
    <property type="entry name" value="NmrA-like"/>
</dbReference>
<reference evidence="3 4" key="1">
    <citation type="submission" date="2021-07" db="EMBL/GenBank/DDBJ databases">
        <title>Whole Genome Sequence of Nocardia Iowensis.</title>
        <authorList>
            <person name="Lamm A."/>
            <person name="Collins-Fairclough A.M."/>
            <person name="Bunk B."/>
            <person name="Sproer C."/>
        </authorList>
    </citation>
    <scope>NUCLEOTIDE SEQUENCE [LARGE SCALE GENOMIC DNA]</scope>
    <source>
        <strain evidence="3 4">NRRL 5646</strain>
    </source>
</reference>
<feature type="domain" description="NmrA-like" evidence="2">
    <location>
        <begin position="6"/>
        <end position="243"/>
    </location>
</feature>
<dbReference type="EMBL" id="CP078145">
    <property type="protein sequence ID" value="QXN89720.1"/>
    <property type="molecule type" value="Genomic_DNA"/>
</dbReference>
<dbReference type="PANTHER" id="PTHR42748">
    <property type="entry name" value="NITROGEN METABOLITE REPRESSION PROTEIN NMRA FAMILY MEMBER"/>
    <property type="match status" value="1"/>
</dbReference>